<keyword evidence="4 7" id="KW-0812">Transmembrane</keyword>
<evidence type="ECO:0000313" key="10">
    <source>
        <dbReference type="EMBL" id="RAN62044.1"/>
    </source>
</evidence>
<comment type="similarity">
    <text evidence="2">Belongs to the peptidase A24 family.</text>
</comment>
<keyword evidence="5 7" id="KW-1133">Transmembrane helix</keyword>
<feature type="transmembrane region" description="Helical" evidence="7">
    <location>
        <begin position="105"/>
        <end position="125"/>
    </location>
</feature>
<evidence type="ECO:0000256" key="1">
    <source>
        <dbReference type="ARBA" id="ARBA00004651"/>
    </source>
</evidence>
<dbReference type="GO" id="GO:0005886">
    <property type="term" value="C:plasma membrane"/>
    <property type="evidence" value="ECO:0007669"/>
    <property type="project" value="UniProtKB-SubCell"/>
</dbReference>
<keyword evidence="6 7" id="KW-0472">Membrane</keyword>
<dbReference type="Proteomes" id="UP000249099">
    <property type="component" value="Unassembled WGS sequence"/>
</dbReference>
<comment type="caution">
    <text evidence="10">The sequence shown here is derived from an EMBL/GenBank/DDBJ whole genome shotgun (WGS) entry which is preliminary data.</text>
</comment>
<keyword evidence="3" id="KW-1003">Cell membrane</keyword>
<evidence type="ECO:0000259" key="9">
    <source>
        <dbReference type="Pfam" id="PF06750"/>
    </source>
</evidence>
<dbReference type="InterPro" id="IPR010627">
    <property type="entry name" value="Prepilin_pept_A24_N"/>
</dbReference>
<name>A0A328KJP7_9LACT</name>
<reference evidence="10 11" key="1">
    <citation type="submission" date="2017-03" db="EMBL/GenBank/DDBJ databases">
        <title>wgs assembly of Dolosigranulum pigrum KPL CDC strains.</title>
        <authorList>
            <person name="Brugger S.D."/>
            <person name="Pettigrew M."/>
            <person name="Kong Y."/>
            <person name="Lemon K.P."/>
        </authorList>
    </citation>
    <scope>NUCLEOTIDE SEQUENCE [LARGE SCALE GENOMIC DNA]</scope>
    <source>
        <strain evidence="10 11">KPL1931_CDC4294-98</strain>
    </source>
</reference>
<feature type="transmembrane region" description="Helical" evidence="7">
    <location>
        <begin position="74"/>
        <end position="93"/>
    </location>
</feature>
<organism evidence="10 11">
    <name type="scientific">Dolosigranulum pigrum</name>
    <dbReference type="NCBI Taxonomy" id="29394"/>
    <lineage>
        <taxon>Bacteria</taxon>
        <taxon>Bacillati</taxon>
        <taxon>Bacillota</taxon>
        <taxon>Bacilli</taxon>
        <taxon>Lactobacillales</taxon>
        <taxon>Carnobacteriaceae</taxon>
        <taxon>Dolosigranulum</taxon>
    </lineage>
</organism>
<feature type="domain" description="Prepilin peptidase A24 N-terminal" evidence="9">
    <location>
        <begin position="15"/>
        <end position="97"/>
    </location>
</feature>
<gene>
    <name evidence="10" type="ORF">B8A44_08415</name>
</gene>
<feature type="domain" description="Prepilin type IV endopeptidase peptidase" evidence="8">
    <location>
        <begin position="108"/>
        <end position="206"/>
    </location>
</feature>
<dbReference type="EMBL" id="NAQV01000032">
    <property type="protein sequence ID" value="RAN62044.1"/>
    <property type="molecule type" value="Genomic_DNA"/>
</dbReference>
<evidence type="ECO:0008006" key="12">
    <source>
        <dbReference type="Google" id="ProtNLM"/>
    </source>
</evidence>
<dbReference type="Pfam" id="PF01478">
    <property type="entry name" value="Peptidase_A24"/>
    <property type="match status" value="1"/>
</dbReference>
<dbReference type="Pfam" id="PF06750">
    <property type="entry name" value="A24_N_bact"/>
    <property type="match status" value="1"/>
</dbReference>
<dbReference type="InterPro" id="IPR050882">
    <property type="entry name" value="Prepilin_peptidase/N-MTase"/>
</dbReference>
<accession>A0A328KJP7</accession>
<feature type="transmembrane region" description="Helical" evidence="7">
    <location>
        <begin position="145"/>
        <end position="168"/>
    </location>
</feature>
<evidence type="ECO:0000259" key="8">
    <source>
        <dbReference type="Pfam" id="PF01478"/>
    </source>
</evidence>
<sequence length="240" mass="27356">MNAMSTGFVSLMLLIYGTVLGSYFNVVGYRLTWWSHKSSRYSKCPQCRKRLTVSELIPVISYIMQKGRCQNCRMTISLVYPLIELLTGVLFVWSYLKVGWSEELIFYLLLISFSAIISVSDYWHYRIPNHFLLIFGPILVMLSPVSWQAALLGAGIQLIMLVIVMVCTKKESLGMGDVKLLILLGAIFGWKSSLWIVWWASVLALISFYKQYRGHQSHAEAKLPFGPYICLGAMIVLFTQ</sequence>
<feature type="transmembrane region" description="Helical" evidence="7">
    <location>
        <begin position="221"/>
        <end position="239"/>
    </location>
</feature>
<dbReference type="Gene3D" id="1.20.120.1220">
    <property type="match status" value="1"/>
</dbReference>
<dbReference type="InterPro" id="IPR000045">
    <property type="entry name" value="Prepilin_IV_endopep_pep"/>
</dbReference>
<evidence type="ECO:0000256" key="4">
    <source>
        <dbReference type="ARBA" id="ARBA00022692"/>
    </source>
</evidence>
<evidence type="ECO:0000256" key="6">
    <source>
        <dbReference type="ARBA" id="ARBA00023136"/>
    </source>
</evidence>
<protein>
    <recommendedName>
        <fullName evidence="12">Prepilin peptidase</fullName>
    </recommendedName>
</protein>
<dbReference type="PANTHER" id="PTHR30487:SF0">
    <property type="entry name" value="PREPILIN LEADER PEPTIDASE_N-METHYLTRANSFERASE-RELATED"/>
    <property type="match status" value="1"/>
</dbReference>
<dbReference type="PANTHER" id="PTHR30487">
    <property type="entry name" value="TYPE 4 PREPILIN-LIKE PROTEINS LEADER PEPTIDE-PROCESSING ENZYME"/>
    <property type="match status" value="1"/>
</dbReference>
<proteinExistence type="inferred from homology"/>
<evidence type="ECO:0000256" key="2">
    <source>
        <dbReference type="ARBA" id="ARBA00005801"/>
    </source>
</evidence>
<evidence type="ECO:0000313" key="11">
    <source>
        <dbReference type="Proteomes" id="UP000249099"/>
    </source>
</evidence>
<dbReference type="GO" id="GO:0004190">
    <property type="term" value="F:aspartic-type endopeptidase activity"/>
    <property type="evidence" value="ECO:0007669"/>
    <property type="project" value="InterPro"/>
</dbReference>
<evidence type="ECO:0000256" key="7">
    <source>
        <dbReference type="SAM" id="Phobius"/>
    </source>
</evidence>
<feature type="transmembrane region" description="Helical" evidence="7">
    <location>
        <begin position="180"/>
        <end position="209"/>
    </location>
</feature>
<dbReference type="GO" id="GO:0006465">
    <property type="term" value="P:signal peptide processing"/>
    <property type="evidence" value="ECO:0007669"/>
    <property type="project" value="TreeGrafter"/>
</dbReference>
<evidence type="ECO:0000256" key="5">
    <source>
        <dbReference type="ARBA" id="ARBA00022989"/>
    </source>
</evidence>
<dbReference type="AlphaFoldDB" id="A0A328KJP7"/>
<evidence type="ECO:0000256" key="3">
    <source>
        <dbReference type="ARBA" id="ARBA00022475"/>
    </source>
</evidence>
<comment type="subcellular location">
    <subcellularLocation>
        <location evidence="1">Cell membrane</location>
        <topology evidence="1">Multi-pass membrane protein</topology>
    </subcellularLocation>
</comment>